<gene>
    <name evidence="1" type="ORF">MNBD_GAMMA20-2474</name>
</gene>
<dbReference type="EMBL" id="UOFU01000307">
    <property type="protein sequence ID" value="VAX03047.1"/>
    <property type="molecule type" value="Genomic_DNA"/>
</dbReference>
<name>A0A3B1BDG5_9ZZZZ</name>
<sequence>MIDVELIFCQLEDALRGMDETTVDQLDEDDRIRIAEII</sequence>
<reference evidence="1" key="1">
    <citation type="submission" date="2018-06" db="EMBL/GenBank/DDBJ databases">
        <authorList>
            <person name="Zhirakovskaya E."/>
        </authorList>
    </citation>
    <scope>NUCLEOTIDE SEQUENCE</scope>
</reference>
<organism evidence="1">
    <name type="scientific">hydrothermal vent metagenome</name>
    <dbReference type="NCBI Taxonomy" id="652676"/>
    <lineage>
        <taxon>unclassified sequences</taxon>
        <taxon>metagenomes</taxon>
        <taxon>ecological metagenomes</taxon>
    </lineage>
</organism>
<protein>
    <submittedName>
        <fullName evidence="1">Uncharacterized protein</fullName>
    </submittedName>
</protein>
<accession>A0A3B1BDG5</accession>
<dbReference type="AlphaFoldDB" id="A0A3B1BDG5"/>
<evidence type="ECO:0000313" key="1">
    <source>
        <dbReference type="EMBL" id="VAX03047.1"/>
    </source>
</evidence>
<feature type="non-terminal residue" evidence="1">
    <location>
        <position position="38"/>
    </location>
</feature>
<proteinExistence type="predicted"/>